<keyword evidence="4 6" id="KW-1133">Transmembrane helix</keyword>
<feature type="transmembrane region" description="Helical" evidence="6">
    <location>
        <begin position="85"/>
        <end position="105"/>
    </location>
</feature>
<feature type="transmembrane region" description="Helical" evidence="6">
    <location>
        <begin position="173"/>
        <end position="193"/>
    </location>
</feature>
<evidence type="ECO:0000256" key="6">
    <source>
        <dbReference type="SAM" id="Phobius"/>
    </source>
</evidence>
<dbReference type="EMBL" id="JACIJO010000003">
    <property type="protein sequence ID" value="MBB6327740.1"/>
    <property type="molecule type" value="Genomic_DNA"/>
</dbReference>
<name>A0A841MJZ8_9BACT</name>
<proteinExistence type="predicted"/>
<feature type="transmembrane region" description="Helical" evidence="6">
    <location>
        <begin position="443"/>
        <end position="462"/>
    </location>
</feature>
<comment type="subcellular location">
    <subcellularLocation>
        <location evidence="1">Cell membrane</location>
        <topology evidence="1">Multi-pass membrane protein</topology>
    </subcellularLocation>
</comment>
<dbReference type="PANTHER" id="PTHR30250:SF11">
    <property type="entry name" value="O-ANTIGEN TRANSPORTER-RELATED"/>
    <property type="match status" value="1"/>
</dbReference>
<sequence>MFKKLFSHTVIYGFAPQIPKLAQFFILPIITKDLTEIDFGVAGILTAYTSSIAVLAFLGLRVILVNTFYKSPNHFKWAWRQIYGFLTLWNFVYALLLGFLVYWIVPEEAHENRWLIMLINVAPLILFGPVGIIGTTYYQLKQKPLKIGLRTAFFGILTVLLNLYFISFLKLGYMGWFWSNLIATVLSNASYYYPINFKFGLKPIFNFKWRLIKKSLKVSLPTVPHYYSSYLLNSSDKMVMDVLGVGVDKIGKYNAAYTVGNIFQQIGIAAGYAISPMMMQKFKEGKDVVARNLIFGLQFAFFVMTFLVSIWLKELFSFLLRSPGLAEMYSLGIVIVMGYNYRPMYMGSINKMFFVEKTNIVWKVTFVAGIMNVILNSIFIPIYGFEVAAYTTFISLLFMGYIGFYIPSIKSENPTNYHPIKWLILTCCLTIAAYFIVEFSIQQKLLITAFLIFVTILSGIQFKKKFDS</sequence>
<keyword evidence="8" id="KW-1185">Reference proteome</keyword>
<evidence type="ECO:0000313" key="7">
    <source>
        <dbReference type="EMBL" id="MBB6327740.1"/>
    </source>
</evidence>
<dbReference type="Proteomes" id="UP000588604">
    <property type="component" value="Unassembled WGS sequence"/>
</dbReference>
<reference evidence="7 8" key="1">
    <citation type="submission" date="2020-08" db="EMBL/GenBank/DDBJ databases">
        <title>Genomic Encyclopedia of Type Strains, Phase IV (KMG-IV): sequencing the most valuable type-strain genomes for metagenomic binning, comparative biology and taxonomic classification.</title>
        <authorList>
            <person name="Goeker M."/>
        </authorList>
    </citation>
    <scope>NUCLEOTIDE SEQUENCE [LARGE SCALE GENOMIC DNA]</scope>
    <source>
        <strain evidence="7 8">DSM 102044</strain>
    </source>
</reference>
<dbReference type="PANTHER" id="PTHR30250">
    <property type="entry name" value="PST FAMILY PREDICTED COLANIC ACID TRANSPORTER"/>
    <property type="match status" value="1"/>
</dbReference>
<evidence type="ECO:0000256" key="4">
    <source>
        <dbReference type="ARBA" id="ARBA00022989"/>
    </source>
</evidence>
<feature type="transmembrane region" description="Helical" evidence="6">
    <location>
        <begin position="388"/>
        <end position="407"/>
    </location>
</feature>
<feature type="transmembrane region" description="Helical" evidence="6">
    <location>
        <begin position="147"/>
        <end position="167"/>
    </location>
</feature>
<keyword evidence="2" id="KW-1003">Cell membrane</keyword>
<protein>
    <submittedName>
        <fullName evidence="7">O-antigen/teichoic acid export membrane protein</fullName>
    </submittedName>
</protein>
<dbReference type="RefSeq" id="WP_184496501.1">
    <property type="nucleotide sequence ID" value="NZ_JACIJO010000003.1"/>
</dbReference>
<keyword evidence="5 6" id="KW-0472">Membrane</keyword>
<feature type="transmembrane region" description="Helical" evidence="6">
    <location>
        <begin position="41"/>
        <end position="64"/>
    </location>
</feature>
<organism evidence="7 8">
    <name type="scientific">Algoriphagus iocasae</name>
    <dbReference type="NCBI Taxonomy" id="1836499"/>
    <lineage>
        <taxon>Bacteria</taxon>
        <taxon>Pseudomonadati</taxon>
        <taxon>Bacteroidota</taxon>
        <taxon>Cytophagia</taxon>
        <taxon>Cytophagales</taxon>
        <taxon>Cyclobacteriaceae</taxon>
        <taxon>Algoriphagus</taxon>
    </lineage>
</organism>
<gene>
    <name evidence="7" type="ORF">FHS59_003383</name>
</gene>
<keyword evidence="3 6" id="KW-0812">Transmembrane</keyword>
<evidence type="ECO:0000256" key="1">
    <source>
        <dbReference type="ARBA" id="ARBA00004651"/>
    </source>
</evidence>
<dbReference type="GO" id="GO:0005886">
    <property type="term" value="C:plasma membrane"/>
    <property type="evidence" value="ECO:0007669"/>
    <property type="project" value="UniProtKB-SubCell"/>
</dbReference>
<feature type="transmembrane region" description="Helical" evidence="6">
    <location>
        <begin position="419"/>
        <end position="437"/>
    </location>
</feature>
<feature type="transmembrane region" description="Helical" evidence="6">
    <location>
        <begin position="318"/>
        <end position="339"/>
    </location>
</feature>
<dbReference type="InterPro" id="IPR050833">
    <property type="entry name" value="Poly_Biosynth_Transport"/>
</dbReference>
<evidence type="ECO:0000313" key="8">
    <source>
        <dbReference type="Proteomes" id="UP000588604"/>
    </source>
</evidence>
<feature type="transmembrane region" description="Helical" evidence="6">
    <location>
        <begin position="288"/>
        <end position="312"/>
    </location>
</feature>
<feature type="transmembrane region" description="Helical" evidence="6">
    <location>
        <begin position="360"/>
        <end position="382"/>
    </location>
</feature>
<evidence type="ECO:0000256" key="2">
    <source>
        <dbReference type="ARBA" id="ARBA00022475"/>
    </source>
</evidence>
<feature type="transmembrane region" description="Helical" evidence="6">
    <location>
        <begin position="117"/>
        <end position="140"/>
    </location>
</feature>
<dbReference type="AlphaFoldDB" id="A0A841MJZ8"/>
<evidence type="ECO:0000256" key="3">
    <source>
        <dbReference type="ARBA" id="ARBA00022692"/>
    </source>
</evidence>
<comment type="caution">
    <text evidence="7">The sequence shown here is derived from an EMBL/GenBank/DDBJ whole genome shotgun (WGS) entry which is preliminary data.</text>
</comment>
<accession>A0A841MJZ8</accession>
<evidence type="ECO:0000256" key="5">
    <source>
        <dbReference type="ARBA" id="ARBA00023136"/>
    </source>
</evidence>